<dbReference type="STRING" id="1029756.W911_16340"/>
<proteinExistence type="inferred from homology"/>
<comment type="similarity">
    <text evidence="6">Belongs to the BamD family.</text>
</comment>
<dbReference type="GO" id="GO:1990063">
    <property type="term" value="C:Bam protein complex"/>
    <property type="evidence" value="ECO:0007669"/>
    <property type="project" value="TreeGrafter"/>
</dbReference>
<organism evidence="9 10">
    <name type="scientific">Hyphomicrobium nitrativorans NL23</name>
    <dbReference type="NCBI Taxonomy" id="1029756"/>
    <lineage>
        <taxon>Bacteria</taxon>
        <taxon>Pseudomonadati</taxon>
        <taxon>Pseudomonadota</taxon>
        <taxon>Alphaproteobacteria</taxon>
        <taxon>Hyphomicrobiales</taxon>
        <taxon>Hyphomicrobiaceae</taxon>
        <taxon>Hyphomicrobium</taxon>
    </lineage>
</organism>
<evidence type="ECO:0000256" key="5">
    <source>
        <dbReference type="ARBA" id="ARBA00023288"/>
    </source>
</evidence>
<evidence type="ECO:0000256" key="7">
    <source>
        <dbReference type="SAM" id="SignalP"/>
    </source>
</evidence>
<keyword evidence="3 6" id="KW-0564">Palmitate</keyword>
<keyword evidence="1 6" id="KW-0732">Signal</keyword>
<evidence type="ECO:0000313" key="9">
    <source>
        <dbReference type="EMBL" id="AHB49618.1"/>
    </source>
</evidence>
<feature type="signal peptide" evidence="7">
    <location>
        <begin position="1"/>
        <end position="22"/>
    </location>
</feature>
<dbReference type="GO" id="GO:0051205">
    <property type="term" value="P:protein insertion into membrane"/>
    <property type="evidence" value="ECO:0007669"/>
    <property type="project" value="UniProtKB-UniRule"/>
</dbReference>
<dbReference type="PANTHER" id="PTHR37423:SF1">
    <property type="entry name" value="OUTER MEMBRANE PROTEIN ASSEMBLY FACTOR BAMD"/>
    <property type="match status" value="1"/>
</dbReference>
<protein>
    <recommendedName>
        <fullName evidence="6">Outer membrane protein assembly factor BamD</fullName>
    </recommendedName>
</protein>
<name>V5SGF7_9HYPH</name>
<dbReference type="Gene3D" id="1.25.40.10">
    <property type="entry name" value="Tetratricopeptide repeat domain"/>
    <property type="match status" value="1"/>
</dbReference>
<dbReference type="InterPro" id="IPR017689">
    <property type="entry name" value="BamD"/>
</dbReference>
<dbReference type="PANTHER" id="PTHR37423">
    <property type="entry name" value="SOLUBLE LYTIC MUREIN TRANSGLYCOSYLASE-RELATED"/>
    <property type="match status" value="1"/>
</dbReference>
<dbReference type="AlphaFoldDB" id="V5SGF7"/>
<dbReference type="SUPFAM" id="SSF48452">
    <property type="entry name" value="TPR-like"/>
    <property type="match status" value="1"/>
</dbReference>
<keyword evidence="10" id="KW-1185">Reference proteome</keyword>
<comment type="subcellular location">
    <subcellularLocation>
        <location evidence="6">Cell outer membrane</location>
        <topology evidence="6">Lipid-anchor</topology>
    </subcellularLocation>
</comment>
<keyword evidence="2 6" id="KW-0472">Membrane</keyword>
<dbReference type="PROSITE" id="PS51257">
    <property type="entry name" value="PROKAR_LIPOPROTEIN"/>
    <property type="match status" value="1"/>
</dbReference>
<evidence type="ECO:0000256" key="6">
    <source>
        <dbReference type="HAMAP-Rule" id="MF_00922"/>
    </source>
</evidence>
<feature type="domain" description="Outer membrane lipoprotein BamD-like" evidence="8">
    <location>
        <begin position="38"/>
        <end position="233"/>
    </location>
</feature>
<dbReference type="HOGENOM" id="CLU_065982_1_1_5"/>
<dbReference type="NCBIfam" id="TIGR03302">
    <property type="entry name" value="OM_YfiO"/>
    <property type="match status" value="1"/>
</dbReference>
<evidence type="ECO:0000256" key="4">
    <source>
        <dbReference type="ARBA" id="ARBA00023237"/>
    </source>
</evidence>
<dbReference type="HAMAP" id="MF_00922">
    <property type="entry name" value="OM_assembly_BamD"/>
    <property type="match status" value="1"/>
</dbReference>
<gene>
    <name evidence="6" type="primary">bamD</name>
    <name evidence="9" type="ORF">W911_16340</name>
</gene>
<comment type="subunit">
    <text evidence="6">Part of the Bam complex.</text>
</comment>
<dbReference type="Proteomes" id="UP000018542">
    <property type="component" value="Chromosome"/>
</dbReference>
<dbReference type="Pfam" id="PF13525">
    <property type="entry name" value="YfiO"/>
    <property type="match status" value="1"/>
</dbReference>
<sequence>MLKTPKWAAAVMWCAMAGAGLALGGCASSSDATSILNADPPEKMYADADSLMNRGRFQDAAKKFEDLDRSHPYSPEARRAMVLAAYAYYKAGKGPEAVASAERYVVMHPGTKDAPLAHHIIASSYFDEIKTANRDQSATRKALEQLKILQSRYPDSTYARQAENRIRIAEDSLAASEMEVGRYYQGQKNFVAAINRFRTVVSDYQTTAHVEEALMRLTECYMALGVVNEAQTAVAVLGHNFPESKWYRDAHALLTQGGYTPNADSDSWMTKAWRAVPKFGLGGPG</sequence>
<accession>V5SGF7</accession>
<keyword evidence="4 6" id="KW-0998">Cell outer membrane</keyword>
<reference evidence="9 10" key="1">
    <citation type="journal article" date="2014" name="Genome Announc.">
        <title>Complete Genome Sequence of Hyphomicrobium nitrativorans Strain NL23, a Denitrifying Bacterium Isolated from Biofilm of a Methanol-Fed Denitrification System Treating Seawater at the Montreal Biodome.</title>
        <authorList>
            <person name="Martineau C."/>
            <person name="Villeneuve C."/>
            <person name="Mauffrey F."/>
            <person name="Villemur R."/>
        </authorList>
    </citation>
    <scope>NUCLEOTIDE SEQUENCE [LARGE SCALE GENOMIC DNA]</scope>
    <source>
        <strain evidence="9">NL23</strain>
    </source>
</reference>
<evidence type="ECO:0000256" key="1">
    <source>
        <dbReference type="ARBA" id="ARBA00022729"/>
    </source>
</evidence>
<dbReference type="GO" id="GO:0043165">
    <property type="term" value="P:Gram-negative-bacterium-type cell outer membrane assembly"/>
    <property type="evidence" value="ECO:0007669"/>
    <property type="project" value="UniProtKB-UniRule"/>
</dbReference>
<evidence type="ECO:0000259" key="8">
    <source>
        <dbReference type="Pfam" id="PF13525"/>
    </source>
</evidence>
<dbReference type="KEGG" id="hni:W911_16340"/>
<dbReference type="PATRIC" id="fig|1029756.8.peg.3403"/>
<evidence type="ECO:0000256" key="2">
    <source>
        <dbReference type="ARBA" id="ARBA00023136"/>
    </source>
</evidence>
<dbReference type="EMBL" id="CP006912">
    <property type="protein sequence ID" value="AHB49618.1"/>
    <property type="molecule type" value="Genomic_DNA"/>
</dbReference>
<feature type="chain" id="PRO_5009023029" description="Outer membrane protein assembly factor BamD" evidence="7">
    <location>
        <begin position="23"/>
        <end position="285"/>
    </location>
</feature>
<comment type="function">
    <text evidence="6">Part of the outer membrane protein assembly complex, which is involved in assembly and insertion of beta-barrel proteins into the outer membrane.</text>
</comment>
<evidence type="ECO:0000313" key="10">
    <source>
        <dbReference type="Proteomes" id="UP000018542"/>
    </source>
</evidence>
<dbReference type="InterPro" id="IPR039565">
    <property type="entry name" value="BamD-like"/>
</dbReference>
<dbReference type="CDD" id="cd15830">
    <property type="entry name" value="BamD"/>
    <property type="match status" value="1"/>
</dbReference>
<dbReference type="InterPro" id="IPR011990">
    <property type="entry name" value="TPR-like_helical_dom_sf"/>
</dbReference>
<keyword evidence="5 6" id="KW-0449">Lipoprotein</keyword>
<dbReference type="RefSeq" id="WP_023788566.1">
    <property type="nucleotide sequence ID" value="NC_022997.1"/>
</dbReference>
<evidence type="ECO:0000256" key="3">
    <source>
        <dbReference type="ARBA" id="ARBA00023139"/>
    </source>
</evidence>